<gene>
    <name evidence="2" type="ORF">US52_C0048G0003</name>
</gene>
<evidence type="ECO:0000256" key="1">
    <source>
        <dbReference type="SAM" id="MobiDB-lite"/>
    </source>
</evidence>
<comment type="caution">
    <text evidence="2">The sequence shown here is derived from an EMBL/GenBank/DDBJ whole genome shotgun (WGS) entry which is preliminary data.</text>
</comment>
<evidence type="ECO:0000313" key="3">
    <source>
        <dbReference type="Proteomes" id="UP000034852"/>
    </source>
</evidence>
<dbReference type="EMBL" id="LBTH01000048">
    <property type="protein sequence ID" value="KKQ34760.1"/>
    <property type="molecule type" value="Genomic_DNA"/>
</dbReference>
<name>A0A0G0H8B7_9BACT</name>
<evidence type="ECO:0000313" key="2">
    <source>
        <dbReference type="EMBL" id="KKQ34760.1"/>
    </source>
</evidence>
<dbReference type="PANTHER" id="PTHR30337">
    <property type="entry name" value="COMPONENT OF ATP-DEPENDENT DSDNA EXONUCLEASE"/>
    <property type="match status" value="1"/>
</dbReference>
<dbReference type="Proteomes" id="UP000034852">
    <property type="component" value="Unassembled WGS sequence"/>
</dbReference>
<organism evidence="2 3">
    <name type="scientific">candidate division WS6 bacterium GW2011_GWA2_37_6</name>
    <dbReference type="NCBI Taxonomy" id="1619087"/>
    <lineage>
        <taxon>Bacteria</taxon>
        <taxon>Candidatus Dojkabacteria</taxon>
    </lineage>
</organism>
<dbReference type="InterPro" id="IPR029052">
    <property type="entry name" value="Metallo-depent_PP-like"/>
</dbReference>
<dbReference type="AlphaFoldDB" id="A0A0G0H8B7"/>
<proteinExistence type="predicted"/>
<reference evidence="2 3" key="1">
    <citation type="journal article" date="2015" name="Nature">
        <title>rRNA introns, odd ribosomes, and small enigmatic genomes across a large radiation of phyla.</title>
        <authorList>
            <person name="Brown C.T."/>
            <person name="Hug L.A."/>
            <person name="Thomas B.C."/>
            <person name="Sharon I."/>
            <person name="Castelle C.J."/>
            <person name="Singh A."/>
            <person name="Wilkins M.J."/>
            <person name="Williams K.H."/>
            <person name="Banfield J.F."/>
        </authorList>
    </citation>
    <scope>NUCLEOTIDE SEQUENCE [LARGE SCALE GENOMIC DNA]</scope>
</reference>
<dbReference type="Gene3D" id="3.60.21.10">
    <property type="match status" value="1"/>
</dbReference>
<protein>
    <submittedName>
        <fullName evidence="2">Metallophosphoesterase</fullName>
    </submittedName>
</protein>
<accession>A0A0G0H8B7</accession>
<dbReference type="InterPro" id="IPR050535">
    <property type="entry name" value="DNA_Repair-Maintenance_Comp"/>
</dbReference>
<dbReference type="PANTHER" id="PTHR30337:SF7">
    <property type="entry name" value="PHOSPHOESTERASE"/>
    <property type="match status" value="1"/>
</dbReference>
<dbReference type="SUPFAM" id="SSF56300">
    <property type="entry name" value="Metallo-dependent phosphatases"/>
    <property type="match status" value="1"/>
</dbReference>
<feature type="compositionally biased region" description="Low complexity" evidence="1">
    <location>
        <begin position="102"/>
        <end position="115"/>
    </location>
</feature>
<sequence>MTVEIVRNFFKKLADANIFVAAIPGNHDYLVKGGVYESGDLAQGNLKIVVFNKPEQNVAKINELDLSIYAKPNTTPTGKQSPLFQMRKEDKGSPLQPAKEPVQSQSQLRAQSQSQSAVRTKYNIAIAHGSAEVKGQRADNYPVTSAEISASGFNYVALGDWHKMLDVSAGNVKAFYPGSPEPLATDQTGAGNVLLIEIEEKTTKVQPLKIGKISIVNASIDMTGQKENLITKIEQVLDTDIKSGKSQKSDVILNIMINGRQHLGGDINSDELKSYFSQKVFLVNVQDSTVLEFSNEDLAKFPDYTIAGKFINHLRNKKGVDERARKEAIQRGLDLLTSLGQHK</sequence>
<feature type="compositionally biased region" description="Polar residues" evidence="1">
    <location>
        <begin position="72"/>
        <end position="83"/>
    </location>
</feature>
<feature type="region of interest" description="Disordered" evidence="1">
    <location>
        <begin position="70"/>
        <end position="115"/>
    </location>
</feature>